<sequence>MATWPMASWLLLYPILFSPRFHFFFYHDTYRVDDSGGVVRGEMMEKKVYGEAKGLTMVKFPGWGCRRT</sequence>
<evidence type="ECO:0000256" key="1">
    <source>
        <dbReference type="SAM" id="Phobius"/>
    </source>
</evidence>
<keyword evidence="1" id="KW-1133">Transmembrane helix</keyword>
<keyword evidence="1" id="KW-0812">Transmembrane</keyword>
<evidence type="ECO:0000313" key="2">
    <source>
        <dbReference type="EMBL" id="EHK46684.1"/>
    </source>
</evidence>
<dbReference type="EMBL" id="ABDG02000022">
    <property type="protein sequence ID" value="EHK46684.1"/>
    <property type="molecule type" value="Genomic_DNA"/>
</dbReference>
<name>G9NRQ1_HYPAI</name>
<protein>
    <submittedName>
        <fullName evidence="2">Uncharacterized protein</fullName>
    </submittedName>
</protein>
<dbReference type="HOGENOM" id="CLU_2794270_0_0_1"/>
<organism evidence="2 3">
    <name type="scientific">Hypocrea atroviridis (strain ATCC 20476 / IMI 206040)</name>
    <name type="common">Trichoderma atroviride</name>
    <dbReference type="NCBI Taxonomy" id="452589"/>
    <lineage>
        <taxon>Eukaryota</taxon>
        <taxon>Fungi</taxon>
        <taxon>Dikarya</taxon>
        <taxon>Ascomycota</taxon>
        <taxon>Pezizomycotina</taxon>
        <taxon>Sordariomycetes</taxon>
        <taxon>Hypocreomycetidae</taxon>
        <taxon>Hypocreales</taxon>
        <taxon>Hypocreaceae</taxon>
        <taxon>Trichoderma</taxon>
    </lineage>
</organism>
<dbReference type="AlphaFoldDB" id="G9NRQ1"/>
<proteinExistence type="predicted"/>
<feature type="transmembrane region" description="Helical" evidence="1">
    <location>
        <begin position="6"/>
        <end position="26"/>
    </location>
</feature>
<comment type="caution">
    <text evidence="2">The sequence shown here is derived from an EMBL/GenBank/DDBJ whole genome shotgun (WGS) entry which is preliminary data.</text>
</comment>
<keyword evidence="3" id="KW-1185">Reference proteome</keyword>
<gene>
    <name evidence="2" type="ORF">TRIATDRAFT_256544</name>
</gene>
<keyword evidence="1" id="KW-0472">Membrane</keyword>
<reference evidence="2 3" key="1">
    <citation type="journal article" date="2011" name="Genome Biol.">
        <title>Comparative genome sequence analysis underscores mycoparasitism as the ancestral life style of Trichoderma.</title>
        <authorList>
            <person name="Kubicek C.P."/>
            <person name="Herrera-Estrella A."/>
            <person name="Seidl-Seiboth V."/>
            <person name="Martinez D.A."/>
            <person name="Druzhinina I.S."/>
            <person name="Thon M."/>
            <person name="Zeilinger S."/>
            <person name="Casas-Flores S."/>
            <person name="Horwitz B.A."/>
            <person name="Mukherjee P.K."/>
            <person name="Mukherjee M."/>
            <person name="Kredics L."/>
            <person name="Alcaraz L.D."/>
            <person name="Aerts A."/>
            <person name="Antal Z."/>
            <person name="Atanasova L."/>
            <person name="Cervantes-Badillo M.G."/>
            <person name="Challacombe J."/>
            <person name="Chertkov O."/>
            <person name="McCluskey K."/>
            <person name="Coulpier F."/>
            <person name="Deshpande N."/>
            <person name="von Doehren H."/>
            <person name="Ebbole D.J."/>
            <person name="Esquivel-Naranjo E.U."/>
            <person name="Fekete E."/>
            <person name="Flipphi M."/>
            <person name="Glaser F."/>
            <person name="Gomez-Rodriguez E.Y."/>
            <person name="Gruber S."/>
            <person name="Han C."/>
            <person name="Henrissat B."/>
            <person name="Hermosa R."/>
            <person name="Hernandez-Onate M."/>
            <person name="Karaffa L."/>
            <person name="Kosti I."/>
            <person name="Le Crom S."/>
            <person name="Lindquist E."/>
            <person name="Lucas S."/>
            <person name="Luebeck M."/>
            <person name="Luebeck P.S."/>
            <person name="Margeot A."/>
            <person name="Metz B."/>
            <person name="Misra M."/>
            <person name="Nevalainen H."/>
            <person name="Omann M."/>
            <person name="Packer N."/>
            <person name="Perrone G."/>
            <person name="Uresti-Rivera E.E."/>
            <person name="Salamov A."/>
            <person name="Schmoll M."/>
            <person name="Seiboth B."/>
            <person name="Shapiro H."/>
            <person name="Sukno S."/>
            <person name="Tamayo-Ramos J.A."/>
            <person name="Tisch D."/>
            <person name="Wiest A."/>
            <person name="Wilkinson H.H."/>
            <person name="Zhang M."/>
            <person name="Coutinho P.M."/>
            <person name="Kenerley C.M."/>
            <person name="Monte E."/>
            <person name="Baker S.E."/>
            <person name="Grigoriev I.V."/>
        </authorList>
    </citation>
    <scope>NUCLEOTIDE SEQUENCE [LARGE SCALE GENOMIC DNA]</scope>
    <source>
        <strain evidence="3">ATCC 20476 / IMI 206040</strain>
    </source>
</reference>
<accession>G9NRQ1</accession>
<evidence type="ECO:0000313" key="3">
    <source>
        <dbReference type="Proteomes" id="UP000005426"/>
    </source>
</evidence>
<dbReference type="OrthoDB" id="10425660at2759"/>
<dbReference type="Proteomes" id="UP000005426">
    <property type="component" value="Unassembled WGS sequence"/>
</dbReference>